<evidence type="ECO:0000256" key="8">
    <source>
        <dbReference type="ARBA" id="ARBA00024915"/>
    </source>
</evidence>
<comment type="catalytic activity">
    <reaction evidence="9">
        <text>adenosine(1779)/adenosine(1780) in 18S rRNA + 4 S-adenosyl-L-methionine = N(6)-dimethyladenosine(1779)/N(6)-dimethyladenosine(1780) in 18S rRNA + 4 S-adenosyl-L-homocysteine + 4 H(+)</text>
        <dbReference type="Rhea" id="RHEA:42780"/>
        <dbReference type="Rhea" id="RHEA-COMP:10234"/>
        <dbReference type="Rhea" id="RHEA-COMP:10236"/>
        <dbReference type="ChEBI" id="CHEBI:15378"/>
        <dbReference type="ChEBI" id="CHEBI:57856"/>
        <dbReference type="ChEBI" id="CHEBI:59789"/>
        <dbReference type="ChEBI" id="CHEBI:74411"/>
        <dbReference type="ChEBI" id="CHEBI:74493"/>
        <dbReference type="EC" id="2.1.1.183"/>
    </reaction>
</comment>
<dbReference type="AlphaFoldDB" id="A0A397TB41"/>
<feature type="binding site" evidence="10">
    <location>
        <position position="116"/>
    </location>
    <ligand>
        <name>S-adenosyl-L-methionine</name>
        <dbReference type="ChEBI" id="CHEBI:59789"/>
    </ligand>
</feature>
<evidence type="ECO:0000256" key="6">
    <source>
        <dbReference type="ARBA" id="ARBA00022691"/>
    </source>
</evidence>
<dbReference type="InterPro" id="IPR020596">
    <property type="entry name" value="rRNA_Ade_Mease_Trfase_CS"/>
</dbReference>
<dbReference type="InterPro" id="IPR029063">
    <property type="entry name" value="SAM-dependent_MTases_sf"/>
</dbReference>
<keyword evidence="4 10" id="KW-0489">Methyltransferase</keyword>
<feature type="binding site" evidence="10">
    <location>
        <position position="32"/>
    </location>
    <ligand>
        <name>S-adenosyl-L-methionine</name>
        <dbReference type="ChEBI" id="CHEBI:59789"/>
    </ligand>
</feature>
<evidence type="ECO:0000256" key="5">
    <source>
        <dbReference type="ARBA" id="ARBA00022679"/>
    </source>
</evidence>
<dbReference type="InterPro" id="IPR001737">
    <property type="entry name" value="KsgA/Erm"/>
</dbReference>
<dbReference type="NCBIfam" id="TIGR00755">
    <property type="entry name" value="ksgA"/>
    <property type="match status" value="1"/>
</dbReference>
<dbReference type="InterPro" id="IPR020598">
    <property type="entry name" value="rRNA_Ade_methylase_Trfase_N"/>
</dbReference>
<dbReference type="Proteomes" id="UP000265703">
    <property type="component" value="Unassembled WGS sequence"/>
</dbReference>
<comment type="function">
    <text evidence="1">Specifically dimethylates two adjacent adenosines in the loop of a conserved hairpin near the 3'-end of 18S rRNA in the 40S particle.</text>
</comment>
<evidence type="ECO:0000256" key="9">
    <source>
        <dbReference type="ARBA" id="ARBA00049478"/>
    </source>
</evidence>
<accession>A0A397TB41</accession>
<dbReference type="GO" id="GO:0034246">
    <property type="term" value="F:mitochondrial transcription factor activity"/>
    <property type="evidence" value="ECO:0007669"/>
    <property type="project" value="TreeGrafter"/>
</dbReference>
<dbReference type="EMBL" id="QKYT01000100">
    <property type="protein sequence ID" value="RIA93625.1"/>
    <property type="molecule type" value="Genomic_DNA"/>
</dbReference>
<dbReference type="GO" id="GO:0052909">
    <property type="term" value="F:18S rRNA (adenine(1779)-N(6)/adenine(1780)-N(6))-dimethyltransferase activity"/>
    <property type="evidence" value="ECO:0007669"/>
    <property type="project" value="UniProtKB-EC"/>
</dbReference>
<gene>
    <name evidence="13" type="ORF">C1645_735394</name>
</gene>
<comment type="function">
    <text evidence="8">Mitochondrial transcription factor that confers selective promoter recognition on the core subunit of the yeast mitochondrial RNA polymerase. Interacts with DNA in a non-specific manner.</text>
</comment>
<dbReference type="OrthoDB" id="16079at2759"/>
<evidence type="ECO:0000256" key="10">
    <source>
        <dbReference type="PROSITE-ProRule" id="PRU01026"/>
    </source>
</evidence>
<comment type="caution">
    <text evidence="13">The sequence shown here is derived from an EMBL/GenBank/DDBJ whole genome shotgun (WGS) entry which is preliminary data.</text>
</comment>
<dbReference type="InterPro" id="IPR023165">
    <property type="entry name" value="rRNA_Ade_diMease-like_C"/>
</dbReference>
<feature type="binding site" evidence="10">
    <location>
        <position position="58"/>
    </location>
    <ligand>
        <name>S-adenosyl-L-methionine</name>
        <dbReference type="ChEBI" id="CHEBI:59789"/>
    </ligand>
</feature>
<keyword evidence="5 10" id="KW-0808">Transferase</keyword>
<keyword evidence="6 10" id="KW-0949">S-adenosyl-L-methionine</keyword>
<dbReference type="CDD" id="cd02440">
    <property type="entry name" value="AdoMet_MTases"/>
    <property type="match status" value="1"/>
</dbReference>
<keyword evidence="7 10" id="KW-0694">RNA-binding</keyword>
<evidence type="ECO:0000256" key="1">
    <source>
        <dbReference type="ARBA" id="ARBA00002977"/>
    </source>
</evidence>
<dbReference type="PROSITE" id="PS51689">
    <property type="entry name" value="SAM_RNA_A_N6_MT"/>
    <property type="match status" value="1"/>
</dbReference>
<dbReference type="SUPFAM" id="SSF53335">
    <property type="entry name" value="S-adenosyl-L-methionine-dependent methyltransferases"/>
    <property type="match status" value="1"/>
</dbReference>
<keyword evidence="3 11" id="KW-0698">rRNA processing</keyword>
<protein>
    <recommendedName>
        <fullName evidence="11">rRNA adenine N(6)-methyltransferase</fullName>
        <ecNumber evidence="11">2.1.1.-</ecNumber>
    </recommendedName>
</protein>
<dbReference type="GO" id="GO:0006391">
    <property type="term" value="P:transcription initiation at mitochondrial promoter"/>
    <property type="evidence" value="ECO:0007669"/>
    <property type="project" value="TreeGrafter"/>
</dbReference>
<dbReference type="PANTHER" id="PTHR11727">
    <property type="entry name" value="DIMETHYLADENOSINE TRANSFERASE"/>
    <property type="match status" value="1"/>
</dbReference>
<evidence type="ECO:0000313" key="14">
    <source>
        <dbReference type="Proteomes" id="UP000265703"/>
    </source>
</evidence>
<reference evidence="13 14" key="1">
    <citation type="submission" date="2018-06" db="EMBL/GenBank/DDBJ databases">
        <title>Comparative genomics reveals the genomic features of Rhizophagus irregularis, R. cerebriforme, R. diaphanum and Gigaspora rosea, and their symbiotic lifestyle signature.</title>
        <authorList>
            <person name="Morin E."/>
            <person name="San Clemente H."/>
            <person name="Chen E.C.H."/>
            <person name="De La Providencia I."/>
            <person name="Hainaut M."/>
            <person name="Kuo A."/>
            <person name="Kohler A."/>
            <person name="Murat C."/>
            <person name="Tang N."/>
            <person name="Roy S."/>
            <person name="Loubradou J."/>
            <person name="Henrissat B."/>
            <person name="Grigoriev I.V."/>
            <person name="Corradi N."/>
            <person name="Roux C."/>
            <person name="Martin F.M."/>
        </authorList>
    </citation>
    <scope>NUCLEOTIDE SEQUENCE [LARGE SCALE GENOMIC DNA]</scope>
    <source>
        <strain evidence="13 14">DAOM 227022</strain>
    </source>
</reference>
<dbReference type="STRING" id="658196.A0A397TB41"/>
<keyword evidence="14" id="KW-1185">Reference proteome</keyword>
<dbReference type="EC" id="2.1.1.-" evidence="11"/>
<dbReference type="Gene3D" id="3.40.50.150">
    <property type="entry name" value="Vaccinia Virus protein VP39"/>
    <property type="match status" value="1"/>
</dbReference>
<evidence type="ECO:0000256" key="2">
    <source>
        <dbReference type="ARBA" id="ARBA00004173"/>
    </source>
</evidence>
<dbReference type="GO" id="GO:0003723">
    <property type="term" value="F:RNA binding"/>
    <property type="evidence" value="ECO:0007669"/>
    <property type="project" value="UniProtKB-UniRule"/>
</dbReference>
<feature type="domain" description="Ribosomal RNA adenine methylase transferase N-terminal" evidence="12">
    <location>
        <begin position="37"/>
        <end position="236"/>
    </location>
</feature>
<dbReference type="Gene3D" id="1.10.8.100">
    <property type="entry name" value="Ribosomal RNA adenine dimethylase-like, domain 2"/>
    <property type="match status" value="1"/>
</dbReference>
<evidence type="ECO:0000313" key="13">
    <source>
        <dbReference type="EMBL" id="RIA93625.1"/>
    </source>
</evidence>
<comment type="similarity">
    <text evidence="10 11">Belongs to the class I-like SAM-binding methyltransferase superfamily. rRNA adenine N(6)-methyltransferase family.</text>
</comment>
<dbReference type="InterPro" id="IPR011530">
    <property type="entry name" value="rRNA_adenine_dimethylase"/>
</dbReference>
<sequence>MLPRQFPKLLAVRDLVKIYGLTAKSQLSQNFIFDKNITDKIVKCANISQNDTLVVEVGPGPGLLTRSILETGISNIVAIEKDSRFLPTLMQLAEASEHALKVNTFRIIFVMIIKGDMLEIDHGKIMEAAHIDESRILGSNLHLIGNLPFNIASLFLVQWIKMLSNQSGIFKFPNITMTLMFQKERIVADTISPQRGRMSVLVQSFCEAKKIYEVPSSVFVPRPKVDASIIQLKALPNPFLKAPVDLLEEIVGHFYLFRRKTINSIFNKLQKKFSEDKKETIFKIIEQLNVDMSLRPENLTAEQFCYLTKLFHDNSVSIPKNIKISK</sequence>
<dbReference type="GO" id="GO:0005759">
    <property type="term" value="C:mitochondrial matrix"/>
    <property type="evidence" value="ECO:0007669"/>
    <property type="project" value="TreeGrafter"/>
</dbReference>
<comment type="subcellular location">
    <subcellularLocation>
        <location evidence="2">Mitochondrion</location>
    </subcellularLocation>
</comment>
<evidence type="ECO:0000256" key="4">
    <source>
        <dbReference type="ARBA" id="ARBA00022603"/>
    </source>
</evidence>
<organism evidence="13 14">
    <name type="scientific">Glomus cerebriforme</name>
    <dbReference type="NCBI Taxonomy" id="658196"/>
    <lineage>
        <taxon>Eukaryota</taxon>
        <taxon>Fungi</taxon>
        <taxon>Fungi incertae sedis</taxon>
        <taxon>Mucoromycota</taxon>
        <taxon>Glomeromycotina</taxon>
        <taxon>Glomeromycetes</taxon>
        <taxon>Glomerales</taxon>
        <taxon>Glomeraceae</taxon>
        <taxon>Glomus</taxon>
    </lineage>
</organism>
<dbReference type="Pfam" id="PF00398">
    <property type="entry name" value="RrnaAD"/>
    <property type="match status" value="1"/>
</dbReference>
<dbReference type="SMART" id="SM00650">
    <property type="entry name" value="rADc"/>
    <property type="match status" value="1"/>
</dbReference>
<evidence type="ECO:0000256" key="7">
    <source>
        <dbReference type="ARBA" id="ARBA00022884"/>
    </source>
</evidence>
<dbReference type="PROSITE" id="PS01131">
    <property type="entry name" value="RRNA_A_DIMETH"/>
    <property type="match status" value="1"/>
</dbReference>
<evidence type="ECO:0000259" key="12">
    <source>
        <dbReference type="SMART" id="SM00650"/>
    </source>
</evidence>
<evidence type="ECO:0000256" key="3">
    <source>
        <dbReference type="ARBA" id="ARBA00022552"/>
    </source>
</evidence>
<dbReference type="PANTHER" id="PTHR11727:SF17">
    <property type="entry name" value="DIMETHYLADENOSINE TRANSFERASE 1, MITOCHONDRIAL"/>
    <property type="match status" value="1"/>
</dbReference>
<name>A0A397TB41_9GLOM</name>
<feature type="binding site" evidence="10">
    <location>
        <position position="146"/>
    </location>
    <ligand>
        <name>S-adenosyl-L-methionine</name>
        <dbReference type="ChEBI" id="CHEBI:59789"/>
    </ligand>
</feature>
<evidence type="ECO:0000256" key="11">
    <source>
        <dbReference type="RuleBase" id="RU362106"/>
    </source>
</evidence>
<proteinExistence type="inferred from homology"/>
<feature type="binding site" evidence="10">
    <location>
        <position position="80"/>
    </location>
    <ligand>
        <name>S-adenosyl-L-methionine</name>
        <dbReference type="ChEBI" id="CHEBI:59789"/>
    </ligand>
</feature>
<feature type="binding site" evidence="10">
    <location>
        <position position="30"/>
    </location>
    <ligand>
        <name>S-adenosyl-L-methionine</name>
        <dbReference type="ChEBI" id="CHEBI:59789"/>
    </ligand>
</feature>